<comment type="caution">
    <text evidence="2">The sequence shown here is derived from an EMBL/GenBank/DDBJ whole genome shotgun (WGS) entry which is preliminary data.</text>
</comment>
<feature type="region of interest" description="Disordered" evidence="1">
    <location>
        <begin position="22"/>
        <end position="111"/>
    </location>
</feature>
<dbReference type="EMBL" id="LZYO01000006">
    <property type="protein sequence ID" value="ODH45144.1"/>
    <property type="molecule type" value="Genomic_DNA"/>
</dbReference>
<feature type="compositionally biased region" description="Low complexity" evidence="1">
    <location>
        <begin position="62"/>
        <end position="84"/>
    </location>
</feature>
<sequence length="152" mass="16778">MSIVPYTYEAAAHRHTDYYGSLPTKGDGSLKVSQVYPKPPLSHSNPDTYPHPHPHPYPLRLSPSAIPAPTATPAPQISSSIHDPPSSPPRQPKTYHGPHTARLQPTNPLSPQYCTGYEGVFQTSTSSTLLGNHTLWPVYEEEEEEEEEEDAI</sequence>
<proteinExistence type="predicted"/>
<reference evidence="2 3" key="1">
    <citation type="submission" date="2016-06" db="EMBL/GenBank/DDBJ databases">
        <authorList>
            <person name="Kjaerup R.B."/>
            <person name="Dalgaard T.S."/>
            <person name="Juul-Madsen H.R."/>
        </authorList>
    </citation>
    <scope>NUCLEOTIDE SEQUENCE [LARGE SCALE GENOMIC DNA]</scope>
    <source>
        <strain evidence="2 3">Pb300</strain>
    </source>
</reference>
<dbReference type="VEuPathDB" id="FungiDB:PABG_06764"/>
<protein>
    <submittedName>
        <fullName evidence="2">Uncharacterized protein</fullName>
    </submittedName>
</protein>
<gene>
    <name evidence="2" type="ORF">ACO22_00348</name>
</gene>
<dbReference type="AlphaFoldDB" id="A0A1D2JPY0"/>
<evidence type="ECO:0000313" key="3">
    <source>
        <dbReference type="Proteomes" id="UP000242814"/>
    </source>
</evidence>
<name>A0A1D2JPY0_PARBR</name>
<evidence type="ECO:0000256" key="1">
    <source>
        <dbReference type="SAM" id="MobiDB-lite"/>
    </source>
</evidence>
<accession>A0A1D2JPY0</accession>
<dbReference type="VEuPathDB" id="FungiDB:PADG_02182"/>
<evidence type="ECO:0000313" key="2">
    <source>
        <dbReference type="EMBL" id="ODH45144.1"/>
    </source>
</evidence>
<organism evidence="2 3">
    <name type="scientific">Paracoccidioides brasiliensis</name>
    <dbReference type="NCBI Taxonomy" id="121759"/>
    <lineage>
        <taxon>Eukaryota</taxon>
        <taxon>Fungi</taxon>
        <taxon>Dikarya</taxon>
        <taxon>Ascomycota</taxon>
        <taxon>Pezizomycotina</taxon>
        <taxon>Eurotiomycetes</taxon>
        <taxon>Eurotiomycetidae</taxon>
        <taxon>Onygenales</taxon>
        <taxon>Ajellomycetaceae</taxon>
        <taxon>Paracoccidioides</taxon>
    </lineage>
</organism>
<dbReference type="Proteomes" id="UP000242814">
    <property type="component" value="Unassembled WGS sequence"/>
</dbReference>